<feature type="transmembrane region" description="Helical" evidence="2">
    <location>
        <begin position="325"/>
        <end position="345"/>
    </location>
</feature>
<protein>
    <submittedName>
        <fullName evidence="3">Integral membrane protein TIGR01906</fullName>
    </submittedName>
</protein>
<dbReference type="AlphaFoldDB" id="A0A1H4SIA5"/>
<evidence type="ECO:0000256" key="2">
    <source>
        <dbReference type="SAM" id="Phobius"/>
    </source>
</evidence>
<dbReference type="STRING" id="156980.SAMN04489745_2870"/>
<dbReference type="InterPro" id="IPR010178">
    <property type="entry name" value="Lit"/>
</dbReference>
<organism evidence="3 4">
    <name type="scientific">Arthrobacter woluwensis</name>
    <dbReference type="NCBI Taxonomy" id="156980"/>
    <lineage>
        <taxon>Bacteria</taxon>
        <taxon>Bacillati</taxon>
        <taxon>Actinomycetota</taxon>
        <taxon>Actinomycetes</taxon>
        <taxon>Micrococcales</taxon>
        <taxon>Micrococcaceae</taxon>
        <taxon>Arthrobacter</taxon>
    </lineage>
</organism>
<feature type="transmembrane region" description="Helical" evidence="2">
    <location>
        <begin position="412"/>
        <end position="436"/>
    </location>
</feature>
<sequence length="463" mass="48903">MTVSDKKPNDPAWDSTHDSDEPAFEWMKGSTAADASESDARRETEKPAPGTRPDGAGVAGTSSADGLKEPASWDPEASAARTAGDGSADDRGASEESSAPEETPVVAEGLSAPAASDAARPTILGDSARTEAFGTASPEPVTPEPATPEPVTPEAGAAQPGAPEAETTADESAARAEDEDQAPAGAPATVIQERLPTSALTVRAPDEEVQKRQAARDAALAAKPVGPRVVKILSAIFLPLLLVIAAVRVVATPLFLWIEYFRPGFPGDGYGFSQEDRLTYGSYAVDYLSNFAGPRYLGDLVTASGTKLFRDPEISHMADVKMVTMTTWGVGALLAVLALVAIWYLGRRRDGSLRHAFFAASVVTLVIIVALGVVGFLGWDSFFTGFHEIFFANGTWTFTLQDTLIRLFPGQFWIDSAVTIAGLVFLTALITLICTWPTKRRREARKAVIAGRLAAQQAAVAGE</sequence>
<feature type="region of interest" description="Disordered" evidence="1">
    <location>
        <begin position="1"/>
        <end position="208"/>
    </location>
</feature>
<keyword evidence="2" id="KW-1133">Transmembrane helix</keyword>
<dbReference type="NCBIfam" id="TIGR01906">
    <property type="entry name" value="integ_TIGR01906"/>
    <property type="match status" value="1"/>
</dbReference>
<name>A0A1H4SIA5_9MICC</name>
<evidence type="ECO:0000313" key="3">
    <source>
        <dbReference type="EMBL" id="SEC43820.1"/>
    </source>
</evidence>
<feature type="compositionally biased region" description="Pro residues" evidence="1">
    <location>
        <begin position="140"/>
        <end position="151"/>
    </location>
</feature>
<evidence type="ECO:0000256" key="1">
    <source>
        <dbReference type="SAM" id="MobiDB-lite"/>
    </source>
</evidence>
<accession>A0A1H4SIA5</accession>
<keyword evidence="2" id="KW-0472">Membrane</keyword>
<feature type="transmembrane region" description="Helical" evidence="2">
    <location>
        <begin position="232"/>
        <end position="258"/>
    </location>
</feature>
<dbReference type="Proteomes" id="UP000182652">
    <property type="component" value="Unassembled WGS sequence"/>
</dbReference>
<feature type="transmembrane region" description="Helical" evidence="2">
    <location>
        <begin position="357"/>
        <end position="379"/>
    </location>
</feature>
<reference evidence="3 4" key="1">
    <citation type="submission" date="2016-10" db="EMBL/GenBank/DDBJ databases">
        <authorList>
            <person name="de Groot N.N."/>
        </authorList>
    </citation>
    <scope>NUCLEOTIDE SEQUENCE [LARGE SCALE GENOMIC DNA]</scope>
    <source>
        <strain evidence="3 4">DSM 10495</strain>
    </source>
</reference>
<dbReference type="EMBL" id="FNSN01000003">
    <property type="protein sequence ID" value="SEC43820.1"/>
    <property type="molecule type" value="Genomic_DNA"/>
</dbReference>
<gene>
    <name evidence="3" type="ORF">SAMN04489745_2870</name>
</gene>
<feature type="compositionally biased region" description="Low complexity" evidence="1">
    <location>
        <begin position="152"/>
        <end position="166"/>
    </location>
</feature>
<keyword evidence="2" id="KW-0812">Transmembrane</keyword>
<dbReference type="Pfam" id="PF07314">
    <property type="entry name" value="Lit"/>
    <property type="match status" value="1"/>
</dbReference>
<evidence type="ECO:0000313" key="4">
    <source>
        <dbReference type="Proteomes" id="UP000182652"/>
    </source>
</evidence>
<feature type="compositionally biased region" description="Basic and acidic residues" evidence="1">
    <location>
        <begin position="1"/>
        <end position="20"/>
    </location>
</feature>
<keyword evidence="4" id="KW-1185">Reference proteome</keyword>
<proteinExistence type="predicted"/>